<name>A0ABZ2IXA1_9BACT</name>
<evidence type="ECO:0000256" key="1">
    <source>
        <dbReference type="SAM" id="Phobius"/>
    </source>
</evidence>
<feature type="transmembrane region" description="Helical" evidence="1">
    <location>
        <begin position="18"/>
        <end position="45"/>
    </location>
</feature>
<evidence type="ECO:0000313" key="3">
    <source>
        <dbReference type="Proteomes" id="UP001385389"/>
    </source>
</evidence>
<reference evidence="2 3" key="1">
    <citation type="submission" date="2024-03" db="EMBL/GenBank/DDBJ databases">
        <title>Phenotype and Genome Characterization of a Sulfate-Reducing Bacterium Pseudodesulfovibrio sp. strain 5S69, isolated from Petroleum Reservoir in Tatarstan (Russia).</title>
        <authorList>
            <person name="Bidzhieva S.K."/>
            <person name="Kadnikov V."/>
            <person name="Tourova T.P."/>
            <person name="Samigullina S.R."/>
            <person name="Sokolova D.S."/>
            <person name="Poltaraus A.B."/>
            <person name="Avtukh A.N."/>
            <person name="Tereshina V.M."/>
            <person name="Mardanov A.V."/>
            <person name="Nazina T.N."/>
        </authorList>
    </citation>
    <scope>NUCLEOTIDE SEQUENCE [LARGE SCALE GENOMIC DNA]</scope>
    <source>
        <strain evidence="2 3">5S69</strain>
    </source>
</reference>
<sequence>MTELPVTWNRTFKVWWLLLWRSLTLSVLGGGLFGAFVGVIGGLMGMPQESITGFAQVTGFIVGNVVFLLIVKTAFRKRFKGFRLAMVADEVTPAESAPPPQTGSSPW</sequence>
<dbReference type="Proteomes" id="UP001385389">
    <property type="component" value="Chromosome"/>
</dbReference>
<keyword evidence="1" id="KW-0472">Membrane</keyword>
<keyword evidence="3" id="KW-1185">Reference proteome</keyword>
<protein>
    <submittedName>
        <fullName evidence="2">Uncharacterized protein</fullName>
    </submittedName>
</protein>
<proteinExistence type="predicted"/>
<evidence type="ECO:0000313" key="2">
    <source>
        <dbReference type="EMBL" id="WWX23257.1"/>
    </source>
</evidence>
<organism evidence="2 3">
    <name type="scientific">Pseudodesulfovibrio methanolicus</name>
    <dbReference type="NCBI Taxonomy" id="3126690"/>
    <lineage>
        <taxon>Bacteria</taxon>
        <taxon>Pseudomonadati</taxon>
        <taxon>Thermodesulfobacteriota</taxon>
        <taxon>Desulfovibrionia</taxon>
        <taxon>Desulfovibrionales</taxon>
        <taxon>Desulfovibrionaceae</taxon>
    </lineage>
</organism>
<keyword evidence="1" id="KW-1133">Transmembrane helix</keyword>
<gene>
    <name evidence="2" type="ORF">V8V93_03415</name>
</gene>
<dbReference type="RefSeq" id="WP_338668971.1">
    <property type="nucleotide sequence ID" value="NZ_CP146609.1"/>
</dbReference>
<accession>A0ABZ2IXA1</accession>
<dbReference type="EMBL" id="CP146609">
    <property type="protein sequence ID" value="WWX23257.1"/>
    <property type="molecule type" value="Genomic_DNA"/>
</dbReference>
<keyword evidence="1" id="KW-0812">Transmembrane</keyword>
<feature type="transmembrane region" description="Helical" evidence="1">
    <location>
        <begin position="51"/>
        <end position="71"/>
    </location>
</feature>